<dbReference type="STRING" id="36849.OXPF_17200"/>
<dbReference type="RefSeq" id="WP_242854363.1">
    <property type="nucleotide sequence ID" value="NZ_LKET01000029.1"/>
</dbReference>
<reference evidence="1 2" key="1">
    <citation type="submission" date="2015-09" db="EMBL/GenBank/DDBJ databases">
        <title>Genome sequence of Oxobacter pfennigii DSM 3222.</title>
        <authorList>
            <person name="Poehlein A."/>
            <person name="Bengelsdorf F.R."/>
            <person name="Schiel-Bengelsdorf B."/>
            <person name="Duerre P."/>
            <person name="Daniel R."/>
        </authorList>
    </citation>
    <scope>NUCLEOTIDE SEQUENCE [LARGE SCALE GENOMIC DNA]</scope>
    <source>
        <strain evidence="1 2">DSM 3222</strain>
    </source>
</reference>
<dbReference type="Gene3D" id="3.30.720.110">
    <property type="match status" value="1"/>
</dbReference>
<proteinExistence type="predicted"/>
<organism evidence="1 2">
    <name type="scientific">Oxobacter pfennigii</name>
    <dbReference type="NCBI Taxonomy" id="36849"/>
    <lineage>
        <taxon>Bacteria</taxon>
        <taxon>Bacillati</taxon>
        <taxon>Bacillota</taxon>
        <taxon>Clostridia</taxon>
        <taxon>Eubacteriales</taxon>
        <taxon>Clostridiaceae</taxon>
        <taxon>Oxobacter</taxon>
    </lineage>
</organism>
<protein>
    <submittedName>
        <fullName evidence="1">Uncharacterized protein</fullName>
    </submittedName>
</protein>
<dbReference type="PATRIC" id="fig|36849.3.peg.1813"/>
<dbReference type="EMBL" id="LKET01000029">
    <property type="protein sequence ID" value="KPU44634.1"/>
    <property type="molecule type" value="Genomic_DNA"/>
</dbReference>
<dbReference type="AlphaFoldDB" id="A0A0P8WPZ2"/>
<keyword evidence="2" id="KW-1185">Reference proteome</keyword>
<dbReference type="Proteomes" id="UP000050326">
    <property type="component" value="Unassembled WGS sequence"/>
</dbReference>
<comment type="caution">
    <text evidence="1">The sequence shown here is derived from an EMBL/GenBank/DDBJ whole genome shotgun (WGS) entry which is preliminary data.</text>
</comment>
<name>A0A0P8WPZ2_9CLOT</name>
<dbReference type="SUPFAM" id="SSF54593">
    <property type="entry name" value="Glyoxalase/Bleomycin resistance protein/Dihydroxybiphenyl dioxygenase"/>
    <property type="match status" value="1"/>
</dbReference>
<evidence type="ECO:0000313" key="2">
    <source>
        <dbReference type="Proteomes" id="UP000050326"/>
    </source>
</evidence>
<accession>A0A0P8WPZ2</accession>
<sequence>MIGNNMYVSITTKDEAFIQKAWDILKQDGEVYMEPTSSFFTTLHGSLRDKFGINWMFTVLK</sequence>
<dbReference type="InterPro" id="IPR029068">
    <property type="entry name" value="Glyas_Bleomycin-R_OHBP_Dase"/>
</dbReference>
<evidence type="ECO:0000313" key="1">
    <source>
        <dbReference type="EMBL" id="KPU44634.1"/>
    </source>
</evidence>
<gene>
    <name evidence="1" type="ORF">OXPF_17200</name>
</gene>